<reference evidence="3 4" key="1">
    <citation type="submission" date="2018-03" db="EMBL/GenBank/DDBJ databases">
        <title>Genome sequence of Clostridium vincentii DSM 10228.</title>
        <authorList>
            <person name="Poehlein A."/>
            <person name="Daniel R."/>
        </authorList>
    </citation>
    <scope>NUCLEOTIDE SEQUENCE [LARGE SCALE GENOMIC DNA]</scope>
    <source>
        <strain evidence="3 4">DSM 10228</strain>
    </source>
</reference>
<proteinExistence type="predicted"/>
<dbReference type="GO" id="GO:0046491">
    <property type="term" value="P:L-methylmalonyl-CoA metabolic process"/>
    <property type="evidence" value="ECO:0007669"/>
    <property type="project" value="TreeGrafter"/>
</dbReference>
<comment type="caution">
    <text evidence="3">The sequence shown here is derived from an EMBL/GenBank/DDBJ whole genome shotgun (WGS) entry which is preliminary data.</text>
</comment>
<dbReference type="GO" id="GO:0004493">
    <property type="term" value="F:methylmalonyl-CoA epimerase activity"/>
    <property type="evidence" value="ECO:0007669"/>
    <property type="project" value="TreeGrafter"/>
</dbReference>
<dbReference type="PANTHER" id="PTHR43048:SF3">
    <property type="entry name" value="METHYLMALONYL-COA EPIMERASE, MITOCHONDRIAL"/>
    <property type="match status" value="1"/>
</dbReference>
<evidence type="ECO:0000313" key="4">
    <source>
        <dbReference type="Proteomes" id="UP000239471"/>
    </source>
</evidence>
<evidence type="ECO:0000259" key="2">
    <source>
        <dbReference type="PROSITE" id="PS51819"/>
    </source>
</evidence>
<dbReference type="InterPro" id="IPR037523">
    <property type="entry name" value="VOC_core"/>
</dbReference>
<dbReference type="Proteomes" id="UP000239471">
    <property type="component" value="Unassembled WGS sequence"/>
</dbReference>
<dbReference type="SUPFAM" id="SSF54593">
    <property type="entry name" value="Glyoxalase/Bleomycin resistance protein/Dihydroxybiphenyl dioxygenase"/>
    <property type="match status" value="1"/>
</dbReference>
<dbReference type="InterPro" id="IPR004360">
    <property type="entry name" value="Glyas_Fos-R_dOase_dom"/>
</dbReference>
<dbReference type="AlphaFoldDB" id="A0A2T0BIW1"/>
<dbReference type="GO" id="GO:0046872">
    <property type="term" value="F:metal ion binding"/>
    <property type="evidence" value="ECO:0007669"/>
    <property type="project" value="UniProtKB-KW"/>
</dbReference>
<dbReference type="EMBL" id="PVXQ01000005">
    <property type="protein sequence ID" value="PRR83814.1"/>
    <property type="molecule type" value="Genomic_DNA"/>
</dbReference>
<dbReference type="PROSITE" id="PS51819">
    <property type="entry name" value="VOC"/>
    <property type="match status" value="1"/>
</dbReference>
<dbReference type="InterPro" id="IPR029068">
    <property type="entry name" value="Glyas_Bleomycin-R_OHBP_Dase"/>
</dbReference>
<keyword evidence="4" id="KW-1185">Reference proteome</keyword>
<sequence>MSLLNIATGLAHIGIPTIDIRKTIKFYKGLEFEIILETCNKSAKEKVAFLQFKNIIIETYETASTKGKVGAIDHIAIDVNDIEAAFKEVKSKGYHVIDDKIQYLPFWENGVKFFTIKGPSKEKIEYIEKL</sequence>
<evidence type="ECO:0000256" key="1">
    <source>
        <dbReference type="ARBA" id="ARBA00022723"/>
    </source>
</evidence>
<dbReference type="Gene3D" id="3.10.180.10">
    <property type="entry name" value="2,3-Dihydroxybiphenyl 1,2-Dioxygenase, domain 1"/>
    <property type="match status" value="1"/>
</dbReference>
<dbReference type="PANTHER" id="PTHR43048">
    <property type="entry name" value="METHYLMALONYL-COA EPIMERASE"/>
    <property type="match status" value="1"/>
</dbReference>
<name>A0A2T0BIW1_9CLOT</name>
<dbReference type="Pfam" id="PF00903">
    <property type="entry name" value="Glyoxalase"/>
    <property type="match status" value="1"/>
</dbReference>
<dbReference type="RefSeq" id="WP_106058788.1">
    <property type="nucleotide sequence ID" value="NZ_PVXQ01000005.1"/>
</dbReference>
<protein>
    <submittedName>
        <fullName evidence="3">Glyoxalase-like domain protein</fullName>
    </submittedName>
</protein>
<keyword evidence="1" id="KW-0479">Metal-binding</keyword>
<accession>A0A2T0BIW1</accession>
<dbReference type="InterPro" id="IPR051785">
    <property type="entry name" value="MMCE/EMCE_epimerase"/>
</dbReference>
<gene>
    <name evidence="3" type="ORF">CLVI_07620</name>
</gene>
<dbReference type="OrthoDB" id="371072at2"/>
<evidence type="ECO:0000313" key="3">
    <source>
        <dbReference type="EMBL" id="PRR83814.1"/>
    </source>
</evidence>
<feature type="domain" description="VOC" evidence="2">
    <location>
        <begin position="9"/>
        <end position="129"/>
    </location>
</feature>
<organism evidence="3 4">
    <name type="scientific">Clostridium vincentii</name>
    <dbReference type="NCBI Taxonomy" id="52704"/>
    <lineage>
        <taxon>Bacteria</taxon>
        <taxon>Bacillati</taxon>
        <taxon>Bacillota</taxon>
        <taxon>Clostridia</taxon>
        <taxon>Eubacteriales</taxon>
        <taxon>Clostridiaceae</taxon>
        <taxon>Clostridium</taxon>
    </lineage>
</organism>